<dbReference type="Pfam" id="PF08546">
    <property type="entry name" value="ApbA_C"/>
    <property type="match status" value="1"/>
</dbReference>
<dbReference type="GO" id="GO:0008677">
    <property type="term" value="F:2-dehydropantoate 2-reductase activity"/>
    <property type="evidence" value="ECO:0007669"/>
    <property type="project" value="UniProtKB-EC"/>
</dbReference>
<proteinExistence type="inferred from homology"/>
<comment type="function">
    <text evidence="4">Catalyzes the NADPH-dependent reduction of ketopantoate into pantoic acid.</text>
</comment>
<keyword evidence="2 4" id="KW-0521">NADP</keyword>
<dbReference type="PANTHER" id="PTHR21708">
    <property type="entry name" value="PROBABLE 2-DEHYDROPANTOATE 2-REDUCTASE"/>
    <property type="match status" value="1"/>
</dbReference>
<evidence type="ECO:0000256" key="1">
    <source>
        <dbReference type="ARBA" id="ARBA00007870"/>
    </source>
</evidence>
<dbReference type="SUPFAM" id="SSF51735">
    <property type="entry name" value="NAD(P)-binding Rossmann-fold domains"/>
    <property type="match status" value="1"/>
</dbReference>
<dbReference type="InParanoid" id="K1XVF3"/>
<dbReference type="PANTHER" id="PTHR21708:SF30">
    <property type="entry name" value="2-DEHYDROPANTOATE 2-REDUCTASE-RELATED"/>
    <property type="match status" value="1"/>
</dbReference>
<dbReference type="Proteomes" id="UP000006753">
    <property type="component" value="Unassembled WGS sequence"/>
</dbReference>
<evidence type="ECO:0000256" key="3">
    <source>
        <dbReference type="ARBA" id="ARBA00023002"/>
    </source>
</evidence>
<dbReference type="InterPro" id="IPR013328">
    <property type="entry name" value="6PGD_dom2"/>
</dbReference>
<dbReference type="FunFam" id="1.10.1040.10:FF:000017">
    <property type="entry name" value="2-dehydropantoate 2-reductase"/>
    <property type="match status" value="1"/>
</dbReference>
<comment type="similarity">
    <text evidence="1 4">Belongs to the ketopantoate reductase family.</text>
</comment>
<dbReference type="FunCoup" id="K1XVF3">
    <property type="interactions" value="27"/>
</dbReference>
<dbReference type="GeneID" id="18761043"/>
<dbReference type="NCBIfam" id="TIGR00745">
    <property type="entry name" value="apbA_panE"/>
    <property type="match status" value="1"/>
</dbReference>
<evidence type="ECO:0000313" key="7">
    <source>
        <dbReference type="EMBL" id="EKD16639.1"/>
    </source>
</evidence>
<feature type="domain" description="Ketopantoate reductase C-terminal" evidence="6">
    <location>
        <begin position="202"/>
        <end position="320"/>
    </location>
</feature>
<evidence type="ECO:0000256" key="2">
    <source>
        <dbReference type="ARBA" id="ARBA00022857"/>
    </source>
</evidence>
<dbReference type="KEGG" id="mbe:MBM_05108"/>
<keyword evidence="8" id="KW-1185">Reference proteome</keyword>
<dbReference type="AlphaFoldDB" id="K1XVF3"/>
<dbReference type="InterPro" id="IPR008927">
    <property type="entry name" value="6-PGluconate_DH-like_C_sf"/>
</dbReference>
<accession>K1XVF3</accession>
<name>K1XVF3_MARBU</name>
<dbReference type="InterPro" id="IPR013752">
    <property type="entry name" value="KPA_reductase"/>
</dbReference>
<comment type="catalytic activity">
    <reaction evidence="4">
        <text>(R)-pantoate + NADP(+) = 2-dehydropantoate + NADPH + H(+)</text>
        <dbReference type="Rhea" id="RHEA:16233"/>
        <dbReference type="ChEBI" id="CHEBI:11561"/>
        <dbReference type="ChEBI" id="CHEBI:15378"/>
        <dbReference type="ChEBI" id="CHEBI:15980"/>
        <dbReference type="ChEBI" id="CHEBI:57783"/>
        <dbReference type="ChEBI" id="CHEBI:58349"/>
        <dbReference type="EC" id="1.1.1.169"/>
    </reaction>
</comment>
<dbReference type="InterPro" id="IPR003710">
    <property type="entry name" value="ApbA"/>
</dbReference>
<dbReference type="eggNOG" id="ENOG502QWBM">
    <property type="taxonomic scope" value="Eukaryota"/>
</dbReference>
<dbReference type="HOGENOM" id="CLU_031468_2_1_1"/>
<dbReference type="GO" id="GO:0005737">
    <property type="term" value="C:cytoplasm"/>
    <property type="evidence" value="ECO:0007669"/>
    <property type="project" value="TreeGrafter"/>
</dbReference>
<dbReference type="InterPro" id="IPR013332">
    <property type="entry name" value="KPR_N"/>
</dbReference>
<gene>
    <name evidence="7" type="ORF">MBM_05108</name>
</gene>
<dbReference type="EMBL" id="JH921438">
    <property type="protein sequence ID" value="EKD16639.1"/>
    <property type="molecule type" value="Genomic_DNA"/>
</dbReference>
<organism evidence="7 8">
    <name type="scientific">Marssonina brunnea f. sp. multigermtubi (strain MB_m1)</name>
    <name type="common">Marssonina leaf spot fungus</name>
    <dbReference type="NCBI Taxonomy" id="1072389"/>
    <lineage>
        <taxon>Eukaryota</taxon>
        <taxon>Fungi</taxon>
        <taxon>Dikarya</taxon>
        <taxon>Ascomycota</taxon>
        <taxon>Pezizomycotina</taxon>
        <taxon>Leotiomycetes</taxon>
        <taxon>Helotiales</taxon>
        <taxon>Drepanopezizaceae</taxon>
        <taxon>Drepanopeziza</taxon>
    </lineage>
</organism>
<feature type="domain" description="Ketopantoate reductase N-terminal" evidence="5">
    <location>
        <begin position="7"/>
        <end position="164"/>
    </location>
</feature>
<evidence type="ECO:0000256" key="4">
    <source>
        <dbReference type="RuleBase" id="RU362068"/>
    </source>
</evidence>
<sequence length="339" mass="36590">MATKANVLLVGSGGVGTMAAYNLEAGGLATVTAVLRSNYQAVLDNGFSITSLDHGEIKAWKPTTLINAIPKAGKDTPAFDFIVVTTKNIADIQPTVAELIAPAVTEGQTTIVLLQNGLNIEKPLIAAFPQNAVLSGVSLIGATEISHGVIVHDDADRLVVGAFTNPNIPVLTSVTAAKRFVEIYGASGKVVCTHDENVGFVRWRKLVYNACYNSACSVVRTDTSRMRYYKFPIEEVVRPLMLEIIAIAKAAGHDLPEDIADAMIHCDPEDTFFKPSMQQDTEKGNFTEFENIVGEPLREAEKLGVPAPNLRMMYGLLKILQWKTKETKGLVKLPVSPPA</sequence>
<dbReference type="Gene3D" id="1.10.1040.10">
    <property type="entry name" value="N-(1-d-carboxylethyl)-l-norvaline Dehydrogenase, domain 2"/>
    <property type="match status" value="1"/>
</dbReference>
<dbReference type="OrthoDB" id="3609at2759"/>
<evidence type="ECO:0000259" key="5">
    <source>
        <dbReference type="Pfam" id="PF02558"/>
    </source>
</evidence>
<evidence type="ECO:0000313" key="8">
    <source>
        <dbReference type="Proteomes" id="UP000006753"/>
    </source>
</evidence>
<dbReference type="OMA" id="WSKLVYN"/>
<dbReference type="Gene3D" id="3.40.50.720">
    <property type="entry name" value="NAD(P)-binding Rossmann-like Domain"/>
    <property type="match status" value="1"/>
</dbReference>
<dbReference type="InterPro" id="IPR036291">
    <property type="entry name" value="NAD(P)-bd_dom_sf"/>
</dbReference>
<keyword evidence="3 4" id="KW-0560">Oxidoreductase</keyword>
<dbReference type="EC" id="1.1.1.169" evidence="4"/>
<dbReference type="SUPFAM" id="SSF48179">
    <property type="entry name" value="6-phosphogluconate dehydrogenase C-terminal domain-like"/>
    <property type="match status" value="1"/>
</dbReference>
<evidence type="ECO:0000259" key="6">
    <source>
        <dbReference type="Pfam" id="PF08546"/>
    </source>
</evidence>
<dbReference type="InterPro" id="IPR051402">
    <property type="entry name" value="KPR-Related"/>
</dbReference>
<dbReference type="Pfam" id="PF02558">
    <property type="entry name" value="ApbA"/>
    <property type="match status" value="1"/>
</dbReference>
<protein>
    <recommendedName>
        <fullName evidence="4">2-dehydropantoate 2-reductase</fullName>
        <ecNumber evidence="4">1.1.1.169</ecNumber>
    </recommendedName>
    <alternativeName>
        <fullName evidence="4">Ketopantoate reductase</fullName>
    </alternativeName>
</protein>
<reference evidence="7 8" key="1">
    <citation type="journal article" date="2012" name="BMC Genomics">
        <title>Sequencing the genome of Marssonina brunnea reveals fungus-poplar co-evolution.</title>
        <authorList>
            <person name="Zhu S."/>
            <person name="Cao Y.-Z."/>
            <person name="Jiang C."/>
            <person name="Tan B.-Y."/>
            <person name="Wang Z."/>
            <person name="Feng S."/>
            <person name="Zhang L."/>
            <person name="Su X.-H."/>
            <person name="Brejova B."/>
            <person name="Vinar T."/>
            <person name="Xu M."/>
            <person name="Wang M.-X."/>
            <person name="Zhang S.-G."/>
            <person name="Huang M.-R."/>
            <person name="Wu R."/>
            <person name="Zhou Y."/>
        </authorList>
    </citation>
    <scope>NUCLEOTIDE SEQUENCE [LARGE SCALE GENOMIC DNA]</scope>
    <source>
        <strain evidence="7 8">MB_m1</strain>
    </source>
</reference>
<dbReference type="GO" id="GO:0015940">
    <property type="term" value="P:pantothenate biosynthetic process"/>
    <property type="evidence" value="ECO:0007669"/>
    <property type="project" value="InterPro"/>
</dbReference>